<dbReference type="PANTHER" id="PTHR33908">
    <property type="entry name" value="MANNOSYLTRANSFERASE YKCB-RELATED"/>
    <property type="match status" value="1"/>
</dbReference>
<feature type="transmembrane region" description="Helical" evidence="9">
    <location>
        <begin position="442"/>
        <end position="473"/>
    </location>
</feature>
<evidence type="ECO:0000256" key="5">
    <source>
        <dbReference type="ARBA" id="ARBA00022692"/>
    </source>
</evidence>
<dbReference type="InterPro" id="IPR038731">
    <property type="entry name" value="RgtA/B/C-like"/>
</dbReference>
<dbReference type="GO" id="GO:0005886">
    <property type="term" value="C:plasma membrane"/>
    <property type="evidence" value="ECO:0007669"/>
    <property type="project" value="UniProtKB-SubCell"/>
</dbReference>
<evidence type="ECO:0000256" key="3">
    <source>
        <dbReference type="ARBA" id="ARBA00022676"/>
    </source>
</evidence>
<dbReference type="OrthoDB" id="136716at2"/>
<dbReference type="Pfam" id="PF13231">
    <property type="entry name" value="PMT_2"/>
    <property type="match status" value="1"/>
</dbReference>
<feature type="transmembrane region" description="Helical" evidence="9">
    <location>
        <begin position="291"/>
        <end position="308"/>
    </location>
</feature>
<feature type="transmembrane region" description="Helical" evidence="9">
    <location>
        <begin position="230"/>
        <end position="248"/>
    </location>
</feature>
<feature type="transmembrane region" description="Helical" evidence="9">
    <location>
        <begin position="1038"/>
        <end position="1057"/>
    </location>
</feature>
<dbReference type="GO" id="GO:0009103">
    <property type="term" value="P:lipopolysaccharide biosynthetic process"/>
    <property type="evidence" value="ECO:0007669"/>
    <property type="project" value="UniProtKB-ARBA"/>
</dbReference>
<dbReference type="InterPro" id="IPR050297">
    <property type="entry name" value="LipidA_mod_glycosyltrf_83"/>
</dbReference>
<dbReference type="HOGENOM" id="CLU_008807_0_0_0"/>
<feature type="transmembrane region" description="Helical" evidence="9">
    <location>
        <begin position="864"/>
        <end position="886"/>
    </location>
</feature>
<dbReference type="RefSeq" id="WP_012121687.1">
    <property type="nucleotide sequence ID" value="NC_009767.1"/>
</dbReference>
<sequence length="1143" mass="124729">MHRYLEAIVSSEAGARMSPALRLAIHAIAAALAGMLLVTLLCQIPVAHRVDVGRFDAGYVRGFYDPERLDLPQARAYLNESDGSARWTRAESFLLFPQAGLPAEVTLRLRGWRADGSPPNVAILIDGREAYTGVTTGEWQEIRLAVQQSSLKPEDMLITLRVDTAPISAGDPRPAGVLVDAAEYRTARPPLQPYPAQLAWGALAGALLALALADTQWGRRAPWLRCLTPLRAWVAGMLLIGLAYLLLYRLQPAYPYPLRGLLPGVCALLGATMAVRYGPALAARRPTLPDVLAAGGIVVWTTAILLAAQDHVTLSVPGVEKDFRVFATRAIDLALIFRADGFYHLGYPLMLWCVAPLTEGNVFLAARLIAACAGAVFLGASWVLARCTLGRGPALAVLTMLALNPFVVQYALYIGSDMPFAAFCALTLALLARWTERKTAWLLILAGVAAGCAFLVRHPGILLFPFGVLVVWMRREARGARREGREAREARGTRQWRSARFISHLWRGARREAREAQGARQWRSARFISHLWRGAGCEAREARGAGQEAREVRGARQWRSARFISHLWRGAGQEAREARGAGQEAREARGAGQEAREARGAGQEAREARGAGQEAREARGAGQEAREARGAGQEAREARGAGQEAREARGAGQEAREARGAGQEAREARGAGQEAREARGAGQEAREARGAGQEAREARGAGQEAREARGAGQEAREARGARQWRSARFISHLWRGGGPEGREARETQQEANVQRSTFNAQRSTFNVSAFALAFCVAIAPQVIVNVRDTGNPFYNQQAKNIWLAVYGDSDWGRWNEVSNDVSLADVILEDPARVASAWWSNLRAFIGAGAESAGDAGQASQLRLLAFPANWLAVVGLVGWLALIGLRRRSPGFRADGGSAQEVPDDHIRAATHPDGRLISRRKGVRPVRRPSLRRWTSVRRFTKGDDNRGQRRSCRRRRRLHGAHLLSTHNHTPATPPFAALLLVWVALYTAVLAVGLPLQRFYLPLAPIYALAAAWTLALAIGALATRWAWHPARLWIIGVLVFLLLLWQGFALGAREVLDRQPADEVVAIRLVQQTVPSGEPLRAILAPGDPVGKYSAIAHRIVPPDQETRYLLHSSESGPRPDGTLIAVFGRYALVQVQQ</sequence>
<feature type="transmembrane region" description="Helical" evidence="9">
    <location>
        <begin position="260"/>
        <end position="279"/>
    </location>
</feature>
<feature type="compositionally biased region" description="Basic and acidic residues" evidence="8">
    <location>
        <begin position="574"/>
        <end position="720"/>
    </location>
</feature>
<feature type="transmembrane region" description="Helical" evidence="9">
    <location>
        <begin position="765"/>
        <end position="786"/>
    </location>
</feature>
<protein>
    <recommendedName>
        <fullName evidence="10">Glycosyltransferase RgtA/B/C/D-like domain-containing protein</fullName>
    </recommendedName>
</protein>
<evidence type="ECO:0000256" key="7">
    <source>
        <dbReference type="ARBA" id="ARBA00023136"/>
    </source>
</evidence>
<feature type="transmembrane region" description="Helical" evidence="9">
    <location>
        <begin position="1010"/>
        <end position="1032"/>
    </location>
</feature>
<feature type="transmembrane region" description="Helical" evidence="9">
    <location>
        <begin position="392"/>
        <end position="412"/>
    </location>
</feature>
<dbReference type="STRING" id="383372.Rcas_3209"/>
<evidence type="ECO:0000313" key="11">
    <source>
        <dbReference type="EMBL" id="ABU59263.1"/>
    </source>
</evidence>
<keyword evidence="12" id="KW-1185">Reference proteome</keyword>
<keyword evidence="2" id="KW-1003">Cell membrane</keyword>
<evidence type="ECO:0000259" key="10">
    <source>
        <dbReference type="Pfam" id="PF13231"/>
    </source>
</evidence>
<evidence type="ECO:0000256" key="8">
    <source>
        <dbReference type="SAM" id="MobiDB-lite"/>
    </source>
</evidence>
<organism evidence="11 12">
    <name type="scientific">Roseiflexus castenholzii (strain DSM 13941 / HLO8)</name>
    <dbReference type="NCBI Taxonomy" id="383372"/>
    <lineage>
        <taxon>Bacteria</taxon>
        <taxon>Bacillati</taxon>
        <taxon>Chloroflexota</taxon>
        <taxon>Chloroflexia</taxon>
        <taxon>Chloroflexales</taxon>
        <taxon>Roseiflexineae</taxon>
        <taxon>Roseiflexaceae</taxon>
        <taxon>Roseiflexus</taxon>
    </lineage>
</organism>
<feature type="region of interest" description="Disordered" evidence="8">
    <location>
        <begin position="574"/>
        <end position="723"/>
    </location>
</feature>
<accession>A7NNW9</accession>
<dbReference type="EMBL" id="CP000804">
    <property type="protein sequence ID" value="ABU59263.1"/>
    <property type="molecule type" value="Genomic_DNA"/>
</dbReference>
<keyword evidence="3" id="KW-0328">Glycosyltransferase</keyword>
<feature type="transmembrane region" description="Helical" evidence="9">
    <location>
        <begin position="979"/>
        <end position="998"/>
    </location>
</feature>
<feature type="domain" description="Glycosyltransferase RgtA/B/C/D-like" evidence="10">
    <location>
        <begin position="348"/>
        <end position="469"/>
    </location>
</feature>
<dbReference type="Proteomes" id="UP000000263">
    <property type="component" value="Chromosome"/>
</dbReference>
<evidence type="ECO:0000256" key="4">
    <source>
        <dbReference type="ARBA" id="ARBA00022679"/>
    </source>
</evidence>
<dbReference type="PANTHER" id="PTHR33908:SF11">
    <property type="entry name" value="MEMBRANE PROTEIN"/>
    <property type="match status" value="1"/>
</dbReference>
<evidence type="ECO:0000256" key="1">
    <source>
        <dbReference type="ARBA" id="ARBA00004651"/>
    </source>
</evidence>
<dbReference type="GO" id="GO:0016763">
    <property type="term" value="F:pentosyltransferase activity"/>
    <property type="evidence" value="ECO:0007669"/>
    <property type="project" value="TreeGrafter"/>
</dbReference>
<keyword evidence="7 9" id="KW-0472">Membrane</keyword>
<keyword evidence="4" id="KW-0808">Transferase</keyword>
<name>A7NNW9_ROSCS</name>
<evidence type="ECO:0000256" key="6">
    <source>
        <dbReference type="ARBA" id="ARBA00022989"/>
    </source>
</evidence>
<feature type="region of interest" description="Disordered" evidence="8">
    <location>
        <begin position="733"/>
        <end position="752"/>
    </location>
</feature>
<gene>
    <name evidence="11" type="ordered locus">Rcas_3209</name>
</gene>
<feature type="transmembrane region" description="Helical" evidence="9">
    <location>
        <begin position="20"/>
        <end position="41"/>
    </location>
</feature>
<dbReference type="KEGG" id="rca:Rcas_3209"/>
<keyword evidence="5 9" id="KW-0812">Transmembrane</keyword>
<feature type="transmembrane region" description="Helical" evidence="9">
    <location>
        <begin position="364"/>
        <end position="385"/>
    </location>
</feature>
<dbReference type="eggNOG" id="COG1807">
    <property type="taxonomic scope" value="Bacteria"/>
</dbReference>
<comment type="subcellular location">
    <subcellularLocation>
        <location evidence="1">Cell membrane</location>
        <topology evidence="1">Multi-pass membrane protein</topology>
    </subcellularLocation>
</comment>
<dbReference type="eggNOG" id="COG1357">
    <property type="taxonomic scope" value="Bacteria"/>
</dbReference>
<proteinExistence type="predicted"/>
<reference evidence="11 12" key="1">
    <citation type="submission" date="2007-08" db="EMBL/GenBank/DDBJ databases">
        <title>Complete sequence of Roseiflexus castenholzii DSM 13941.</title>
        <authorList>
            <consortium name="US DOE Joint Genome Institute"/>
            <person name="Copeland A."/>
            <person name="Lucas S."/>
            <person name="Lapidus A."/>
            <person name="Barry K."/>
            <person name="Glavina del Rio T."/>
            <person name="Dalin E."/>
            <person name="Tice H."/>
            <person name="Pitluck S."/>
            <person name="Thompson L.S."/>
            <person name="Brettin T."/>
            <person name="Bruce D."/>
            <person name="Detter J.C."/>
            <person name="Han C."/>
            <person name="Tapia R."/>
            <person name="Schmutz J."/>
            <person name="Larimer F."/>
            <person name="Land M."/>
            <person name="Hauser L."/>
            <person name="Kyrpides N."/>
            <person name="Mikhailova N."/>
            <person name="Bryant D.A."/>
            <person name="Hanada S."/>
            <person name="Tsukatani Y."/>
            <person name="Richardson P."/>
        </authorList>
    </citation>
    <scope>NUCLEOTIDE SEQUENCE [LARGE SCALE GENOMIC DNA]</scope>
    <source>
        <strain evidence="12">DSM 13941 / HLO8</strain>
    </source>
</reference>
<keyword evidence="6 9" id="KW-1133">Transmembrane helix</keyword>
<evidence type="ECO:0000313" key="12">
    <source>
        <dbReference type="Proteomes" id="UP000000263"/>
    </source>
</evidence>
<dbReference type="AlphaFoldDB" id="A7NNW9"/>
<evidence type="ECO:0000256" key="9">
    <source>
        <dbReference type="SAM" id="Phobius"/>
    </source>
</evidence>
<evidence type="ECO:0000256" key="2">
    <source>
        <dbReference type="ARBA" id="ARBA00022475"/>
    </source>
</evidence>